<name>A0A1M6CFZ4_9FLAO</name>
<evidence type="ECO:0000313" key="3">
    <source>
        <dbReference type="Proteomes" id="UP000184432"/>
    </source>
</evidence>
<protein>
    <submittedName>
        <fullName evidence="2">Uncharacterized protein</fullName>
    </submittedName>
</protein>
<dbReference type="RefSeq" id="WP_073314627.1">
    <property type="nucleotide sequence ID" value="NZ_FQYP01000002.1"/>
</dbReference>
<dbReference type="OrthoDB" id="1448312at2"/>
<dbReference type="Proteomes" id="UP000184432">
    <property type="component" value="Unassembled WGS sequence"/>
</dbReference>
<sequence>MEDLNPSEKSKLRRHYEKIGNLIAMWGGGVFVLLIVFSVIPMGLIPKKRRVEISDPNLTMFESLGVLPTLIMIFSISGALVLYLYFSFKYAKLKKDLEEKKKVVLHVKAKNVNYKQGPGPQEIDLYFSPAYNKVNKVTFIDEPSFPRLRKDQEVILLLTKNALHPLGIRPKTNLESIKKIWDEAVKK</sequence>
<organism evidence="2 3">
    <name type="scientific">Aquimarina spongiae</name>
    <dbReference type="NCBI Taxonomy" id="570521"/>
    <lineage>
        <taxon>Bacteria</taxon>
        <taxon>Pseudomonadati</taxon>
        <taxon>Bacteroidota</taxon>
        <taxon>Flavobacteriia</taxon>
        <taxon>Flavobacteriales</taxon>
        <taxon>Flavobacteriaceae</taxon>
        <taxon>Aquimarina</taxon>
    </lineage>
</organism>
<keyword evidence="1" id="KW-0812">Transmembrane</keyword>
<accession>A0A1M6CFZ4</accession>
<evidence type="ECO:0000313" key="2">
    <source>
        <dbReference type="EMBL" id="SHI59608.1"/>
    </source>
</evidence>
<keyword evidence="1" id="KW-0472">Membrane</keyword>
<keyword evidence="1" id="KW-1133">Transmembrane helix</keyword>
<keyword evidence="3" id="KW-1185">Reference proteome</keyword>
<dbReference type="STRING" id="570521.SAMN04488508_10286"/>
<evidence type="ECO:0000256" key="1">
    <source>
        <dbReference type="SAM" id="Phobius"/>
    </source>
</evidence>
<proteinExistence type="predicted"/>
<dbReference type="EMBL" id="FQYP01000002">
    <property type="protein sequence ID" value="SHI59608.1"/>
    <property type="molecule type" value="Genomic_DNA"/>
</dbReference>
<gene>
    <name evidence="2" type="ORF">SAMN04488508_10286</name>
</gene>
<feature type="transmembrane region" description="Helical" evidence="1">
    <location>
        <begin position="21"/>
        <end position="45"/>
    </location>
</feature>
<reference evidence="3" key="1">
    <citation type="submission" date="2016-11" db="EMBL/GenBank/DDBJ databases">
        <authorList>
            <person name="Varghese N."/>
            <person name="Submissions S."/>
        </authorList>
    </citation>
    <scope>NUCLEOTIDE SEQUENCE [LARGE SCALE GENOMIC DNA]</scope>
    <source>
        <strain evidence="3">DSM 22623</strain>
    </source>
</reference>
<feature type="transmembrane region" description="Helical" evidence="1">
    <location>
        <begin position="65"/>
        <end position="86"/>
    </location>
</feature>
<dbReference type="AlphaFoldDB" id="A0A1M6CFZ4"/>